<evidence type="ECO:0000256" key="1">
    <source>
        <dbReference type="SAM" id="MobiDB-lite"/>
    </source>
</evidence>
<feature type="region of interest" description="Disordered" evidence="1">
    <location>
        <begin position="1"/>
        <end position="25"/>
    </location>
</feature>
<keyword evidence="3" id="KW-1185">Reference proteome</keyword>
<comment type="caution">
    <text evidence="2">The sequence shown here is derived from an EMBL/GenBank/DDBJ whole genome shotgun (WGS) entry which is preliminary data.</text>
</comment>
<evidence type="ECO:0000313" key="2">
    <source>
        <dbReference type="EMBL" id="KAF3433276.1"/>
    </source>
</evidence>
<evidence type="ECO:0000313" key="3">
    <source>
        <dbReference type="Proteomes" id="UP000796880"/>
    </source>
</evidence>
<dbReference type="InterPro" id="IPR045865">
    <property type="entry name" value="ACT-like_dom_sf"/>
</dbReference>
<accession>A0A8K0DR23</accession>
<dbReference type="SUPFAM" id="SSF55021">
    <property type="entry name" value="ACT-like"/>
    <property type="match status" value="1"/>
</dbReference>
<proteinExistence type="predicted"/>
<dbReference type="EMBL" id="VOIH02000011">
    <property type="protein sequence ID" value="KAF3433276.1"/>
    <property type="molecule type" value="Genomic_DNA"/>
</dbReference>
<dbReference type="AlphaFoldDB" id="A0A8K0DR23"/>
<organism evidence="2 3">
    <name type="scientific">Rhamnella rubrinervis</name>
    <dbReference type="NCBI Taxonomy" id="2594499"/>
    <lineage>
        <taxon>Eukaryota</taxon>
        <taxon>Viridiplantae</taxon>
        <taxon>Streptophyta</taxon>
        <taxon>Embryophyta</taxon>
        <taxon>Tracheophyta</taxon>
        <taxon>Spermatophyta</taxon>
        <taxon>Magnoliopsida</taxon>
        <taxon>eudicotyledons</taxon>
        <taxon>Gunneridae</taxon>
        <taxon>Pentapetalae</taxon>
        <taxon>rosids</taxon>
        <taxon>fabids</taxon>
        <taxon>Rosales</taxon>
        <taxon>Rhamnaceae</taxon>
        <taxon>rhamnoid group</taxon>
        <taxon>Rhamneae</taxon>
        <taxon>Rhamnella</taxon>
    </lineage>
</organism>
<name>A0A8K0DR23_9ROSA</name>
<sequence>MVGVEEREEMAGSGKDGMFGKRRKREKGERTIIVFSLEEDPGVLFKAIAVFALWRINLTMDTSTFVAPRLETSS</sequence>
<gene>
    <name evidence="2" type="ORF">FNV43_RR24378</name>
</gene>
<dbReference type="Proteomes" id="UP000796880">
    <property type="component" value="Unassembled WGS sequence"/>
</dbReference>
<protein>
    <submittedName>
        <fullName evidence="2">Uncharacterized protein</fullName>
    </submittedName>
</protein>
<reference evidence="2" key="1">
    <citation type="submission" date="2020-03" db="EMBL/GenBank/DDBJ databases">
        <title>A high-quality chromosome-level genome assembly of a woody plant with both climbing and erect habits, Rhamnella rubrinervis.</title>
        <authorList>
            <person name="Lu Z."/>
            <person name="Yang Y."/>
            <person name="Zhu X."/>
            <person name="Sun Y."/>
        </authorList>
    </citation>
    <scope>NUCLEOTIDE SEQUENCE</scope>
    <source>
        <strain evidence="2">BYM</strain>
        <tissue evidence="2">Leaf</tissue>
    </source>
</reference>
<dbReference type="Gene3D" id="3.30.70.260">
    <property type="match status" value="1"/>
</dbReference>